<dbReference type="PANTHER" id="PTHR39441">
    <property type="entry name" value="DUF2252 DOMAIN-CONTAINING PROTEIN"/>
    <property type="match status" value="1"/>
</dbReference>
<evidence type="ECO:0000313" key="1">
    <source>
        <dbReference type="EMBL" id="AEF39559.1"/>
    </source>
</evidence>
<reference evidence="1 2" key="1">
    <citation type="journal article" date="2011" name="J. Bacteriol.">
        <title>Complete genome sequence of Amycolicicoccus subflavus DQS3-9A1T, an actinomycete isolated from crude oil-polluted soil.</title>
        <authorList>
            <person name="Cai M."/>
            <person name="Chen W.M."/>
            <person name="Nie Y."/>
            <person name="Chi C.Q."/>
            <person name="Wang Y.N."/>
            <person name="Tang Y.Q."/>
            <person name="Li G.Y."/>
            <person name="Wu X.L."/>
        </authorList>
    </citation>
    <scope>NUCLEOTIDE SEQUENCE [LARGE SCALE GENOMIC DNA]</scope>
    <source>
        <strain evidence="2">DSM 45089 / DQS3-9A1</strain>
    </source>
</reference>
<accession>F6EQU8</accession>
<dbReference type="Pfam" id="PF10009">
    <property type="entry name" value="DUF2252"/>
    <property type="match status" value="1"/>
</dbReference>
<evidence type="ECO:0008006" key="3">
    <source>
        <dbReference type="Google" id="ProtNLM"/>
    </source>
</evidence>
<dbReference type="STRING" id="443218.AS9A_1107"/>
<dbReference type="KEGG" id="asd:AS9A_1107"/>
<gene>
    <name evidence="1" type="ordered locus">AS9A_1107</name>
</gene>
<dbReference type="PANTHER" id="PTHR39441:SF1">
    <property type="entry name" value="DUF2252 DOMAIN-CONTAINING PROTEIN"/>
    <property type="match status" value="1"/>
</dbReference>
<protein>
    <recommendedName>
        <fullName evidence="3">DUF2252 domain-containing protein</fullName>
    </recommendedName>
</protein>
<evidence type="ECO:0000313" key="2">
    <source>
        <dbReference type="Proteomes" id="UP000009235"/>
    </source>
</evidence>
<dbReference type="AlphaFoldDB" id="F6EQU8"/>
<organism evidence="1 2">
    <name type="scientific">Hoyosella subflava (strain DSM 45089 / JCM 17490 / NBRC 109087 / DQS3-9A1)</name>
    <name type="common">Amycolicicoccus subflavus</name>
    <dbReference type="NCBI Taxonomy" id="443218"/>
    <lineage>
        <taxon>Bacteria</taxon>
        <taxon>Bacillati</taxon>
        <taxon>Actinomycetota</taxon>
        <taxon>Actinomycetes</taxon>
        <taxon>Mycobacteriales</taxon>
        <taxon>Hoyosellaceae</taxon>
        <taxon>Hoyosella</taxon>
    </lineage>
</organism>
<dbReference type="InterPro" id="IPR018721">
    <property type="entry name" value="DUF2252"/>
</dbReference>
<sequence>MRRVRQLVPKRLGDSSYLPTIAFVTVAQELWARGQALRGETPRSAHSMLVLSDDRDPLGILEAQNKTRLADLVAVRTGRMLQSPFAYYRGTAAVMAADLKYDPVIGEQVVCCGDAHISNFGLFASPERRVLFDLNDFDEASNAPWEWDVKRLAASVVVGGRDNGLSDKACSDAVHAAVRNYRESLRTLCDMSAIDRYFFQVETDWMEATIKAKNRKVLRRTVKKARSRTSDQILSKLVSTDDMRIKDVPPVTQHVDHASIEQLDDLFAQYRRTLRADTALLLSQFRLVDYVLRVVGVGSVGTRCYVALFVGPGDEPLFLQVKEAPPSVLETFGGWRSALPGRAAVVNKGVQGFRVVSGQRILQAQSDPFLGWIQGGAGGSGLTRRVDYYVRQFRDMKGSVEVAELSAEQFPLYGALCARLLARAHSQSPAFATIGGYMGKSEAFDDAVAVWALKYADQAEKDYENLAKAVKTGRLAAESGV</sequence>
<keyword evidence="2" id="KW-1185">Reference proteome</keyword>
<name>F6EQU8_HOYSD</name>
<dbReference type="EMBL" id="CP002786">
    <property type="protein sequence ID" value="AEF39559.1"/>
    <property type="molecule type" value="Genomic_DNA"/>
</dbReference>
<dbReference type="eggNOG" id="COG4320">
    <property type="taxonomic scope" value="Bacteria"/>
</dbReference>
<dbReference type="OrthoDB" id="1491115at2"/>
<dbReference type="HOGENOM" id="CLU_032121_0_0_11"/>
<proteinExistence type="predicted"/>
<dbReference type="Proteomes" id="UP000009235">
    <property type="component" value="Chromosome"/>
</dbReference>